<dbReference type="EMBL" id="MNCJ02000317">
    <property type="protein sequence ID" value="KAF5817951.1"/>
    <property type="molecule type" value="Genomic_DNA"/>
</dbReference>
<gene>
    <name evidence="2" type="ORF">HanXRQr2_Chr02g0059061</name>
</gene>
<accession>A0A9K3JMR1</accession>
<dbReference type="AlphaFoldDB" id="A0A9K3JMR1"/>
<feature type="chain" id="PRO_5039947928" description="Secreted protein" evidence="1">
    <location>
        <begin position="16"/>
        <end position="66"/>
    </location>
</feature>
<name>A0A9K3JMR1_HELAN</name>
<dbReference type="Proteomes" id="UP000215914">
    <property type="component" value="Unassembled WGS sequence"/>
</dbReference>
<evidence type="ECO:0008006" key="4">
    <source>
        <dbReference type="Google" id="ProtNLM"/>
    </source>
</evidence>
<dbReference type="Gramene" id="mRNA:HanXRQr2_Chr02g0059061">
    <property type="protein sequence ID" value="mRNA:HanXRQr2_Chr02g0059061"/>
    <property type="gene ID" value="HanXRQr2_Chr02g0059061"/>
</dbReference>
<sequence>MLLLFFLACRLPAFGGCFRSAIGLSSKYMFSVDSWFEGFICVCTCLNYIWLLDCLFADFLIGICKP</sequence>
<evidence type="ECO:0000313" key="2">
    <source>
        <dbReference type="EMBL" id="KAF5817951.1"/>
    </source>
</evidence>
<keyword evidence="3" id="KW-1185">Reference proteome</keyword>
<evidence type="ECO:0000313" key="3">
    <source>
        <dbReference type="Proteomes" id="UP000215914"/>
    </source>
</evidence>
<protein>
    <recommendedName>
        <fullName evidence="4">Secreted protein</fullName>
    </recommendedName>
</protein>
<proteinExistence type="predicted"/>
<evidence type="ECO:0000256" key="1">
    <source>
        <dbReference type="SAM" id="SignalP"/>
    </source>
</evidence>
<organism evidence="2 3">
    <name type="scientific">Helianthus annuus</name>
    <name type="common">Common sunflower</name>
    <dbReference type="NCBI Taxonomy" id="4232"/>
    <lineage>
        <taxon>Eukaryota</taxon>
        <taxon>Viridiplantae</taxon>
        <taxon>Streptophyta</taxon>
        <taxon>Embryophyta</taxon>
        <taxon>Tracheophyta</taxon>
        <taxon>Spermatophyta</taxon>
        <taxon>Magnoliopsida</taxon>
        <taxon>eudicotyledons</taxon>
        <taxon>Gunneridae</taxon>
        <taxon>Pentapetalae</taxon>
        <taxon>asterids</taxon>
        <taxon>campanulids</taxon>
        <taxon>Asterales</taxon>
        <taxon>Asteraceae</taxon>
        <taxon>Asteroideae</taxon>
        <taxon>Heliantheae alliance</taxon>
        <taxon>Heliantheae</taxon>
        <taxon>Helianthus</taxon>
    </lineage>
</organism>
<keyword evidence="1" id="KW-0732">Signal</keyword>
<reference evidence="2" key="2">
    <citation type="submission" date="2020-06" db="EMBL/GenBank/DDBJ databases">
        <title>Helianthus annuus Genome sequencing and assembly Release 2.</title>
        <authorList>
            <person name="Gouzy J."/>
            <person name="Langlade N."/>
            <person name="Munos S."/>
        </authorList>
    </citation>
    <scope>NUCLEOTIDE SEQUENCE</scope>
    <source>
        <tissue evidence="2">Leaves</tissue>
    </source>
</reference>
<reference evidence="2" key="1">
    <citation type="journal article" date="2017" name="Nature">
        <title>The sunflower genome provides insights into oil metabolism, flowering and Asterid evolution.</title>
        <authorList>
            <person name="Badouin H."/>
            <person name="Gouzy J."/>
            <person name="Grassa C.J."/>
            <person name="Murat F."/>
            <person name="Staton S.E."/>
            <person name="Cottret L."/>
            <person name="Lelandais-Briere C."/>
            <person name="Owens G.L."/>
            <person name="Carrere S."/>
            <person name="Mayjonade B."/>
            <person name="Legrand L."/>
            <person name="Gill N."/>
            <person name="Kane N.C."/>
            <person name="Bowers J.E."/>
            <person name="Hubner S."/>
            <person name="Bellec A."/>
            <person name="Berard A."/>
            <person name="Berges H."/>
            <person name="Blanchet N."/>
            <person name="Boniface M.C."/>
            <person name="Brunel D."/>
            <person name="Catrice O."/>
            <person name="Chaidir N."/>
            <person name="Claudel C."/>
            <person name="Donnadieu C."/>
            <person name="Faraut T."/>
            <person name="Fievet G."/>
            <person name="Helmstetter N."/>
            <person name="King M."/>
            <person name="Knapp S.J."/>
            <person name="Lai Z."/>
            <person name="Le Paslier M.C."/>
            <person name="Lippi Y."/>
            <person name="Lorenzon L."/>
            <person name="Mandel J.R."/>
            <person name="Marage G."/>
            <person name="Marchand G."/>
            <person name="Marquand E."/>
            <person name="Bret-Mestries E."/>
            <person name="Morien E."/>
            <person name="Nambeesan S."/>
            <person name="Nguyen T."/>
            <person name="Pegot-Espagnet P."/>
            <person name="Pouilly N."/>
            <person name="Raftis F."/>
            <person name="Sallet E."/>
            <person name="Schiex T."/>
            <person name="Thomas J."/>
            <person name="Vandecasteele C."/>
            <person name="Vares D."/>
            <person name="Vear F."/>
            <person name="Vautrin S."/>
            <person name="Crespi M."/>
            <person name="Mangin B."/>
            <person name="Burke J.M."/>
            <person name="Salse J."/>
            <person name="Munos S."/>
            <person name="Vincourt P."/>
            <person name="Rieseberg L.H."/>
            <person name="Langlade N.B."/>
        </authorList>
    </citation>
    <scope>NUCLEOTIDE SEQUENCE</scope>
    <source>
        <tissue evidence="2">Leaves</tissue>
    </source>
</reference>
<comment type="caution">
    <text evidence="2">The sequence shown here is derived from an EMBL/GenBank/DDBJ whole genome shotgun (WGS) entry which is preliminary data.</text>
</comment>
<feature type="signal peptide" evidence="1">
    <location>
        <begin position="1"/>
        <end position="15"/>
    </location>
</feature>